<reference evidence="3" key="1">
    <citation type="submission" date="2010-08" db="EMBL/GenBank/DDBJ databases">
        <title>Complete sequence of Fibrobacter succinogenes subsp. succinogenes S85.</title>
        <authorList>
            <person name="Durkin A.S."/>
            <person name="Nelson K.E."/>
            <person name="Morrison M."/>
            <person name="Forsberg C.W."/>
            <person name="Wilson D.B."/>
            <person name="Russell J.B."/>
            <person name="Cann I.K.O."/>
            <person name="Mackie R.I."/>
            <person name="White B.A."/>
        </authorList>
    </citation>
    <scope>NUCLEOTIDE SEQUENCE [LARGE SCALE GENOMIC DNA]</scope>
    <source>
        <strain evidence="3">ATCC 19169 / S85</strain>
    </source>
</reference>
<organism evidence="2 3">
    <name type="scientific">Fibrobacter succinogenes (strain ATCC 19169 / S85)</name>
    <dbReference type="NCBI Taxonomy" id="59374"/>
    <lineage>
        <taxon>Bacteria</taxon>
        <taxon>Pseudomonadati</taxon>
        <taxon>Fibrobacterota</taxon>
        <taxon>Fibrobacteria</taxon>
        <taxon>Fibrobacterales</taxon>
        <taxon>Fibrobacteraceae</taxon>
        <taxon>Fibrobacter</taxon>
    </lineage>
</organism>
<dbReference type="EMBL" id="CP002158">
    <property type="protein sequence ID" value="ADL25624.1"/>
    <property type="molecule type" value="Genomic_DNA"/>
</dbReference>
<dbReference type="STRING" id="59374.FSU_0100"/>
<protein>
    <submittedName>
        <fullName evidence="2">Putative PTS system, IIA component</fullName>
    </submittedName>
</protein>
<feature type="domain" description="PTS EIIA type-2" evidence="1">
    <location>
        <begin position="4"/>
        <end position="145"/>
    </location>
</feature>
<dbReference type="InterPro" id="IPR016152">
    <property type="entry name" value="PTrfase/Anion_transptr"/>
</dbReference>
<dbReference type="SUPFAM" id="SSF55804">
    <property type="entry name" value="Phoshotransferase/anion transport protein"/>
    <property type="match status" value="1"/>
</dbReference>
<sequence length="145" mass="16098">MGAAVMALIYTRIYAQPVEFNRALGYAYDALVKGPYPFDAMSTWKGLSERVAQGIYMGQGLLLPHTRVSGLQEPLMAFVVAREGITGIKTRNDEKAQFMCVLLSPAESAMAHTVTIANVAKRLLDPEWKEKVLVATDEEELKKMF</sequence>
<dbReference type="KEGG" id="fsc:FSU_0100"/>
<name>D9S4G6_FIBSS</name>
<dbReference type="Pfam" id="PF00359">
    <property type="entry name" value="PTS_EIIA_2"/>
    <property type="match status" value="1"/>
</dbReference>
<dbReference type="InterPro" id="IPR002178">
    <property type="entry name" value="PTS_EIIA_type-2_dom"/>
</dbReference>
<evidence type="ECO:0000313" key="3">
    <source>
        <dbReference type="Proteomes" id="UP000000517"/>
    </source>
</evidence>
<proteinExistence type="predicted"/>
<dbReference type="eggNOG" id="COG1762">
    <property type="taxonomic scope" value="Bacteria"/>
</dbReference>
<evidence type="ECO:0000259" key="1">
    <source>
        <dbReference type="PROSITE" id="PS51094"/>
    </source>
</evidence>
<dbReference type="PROSITE" id="PS51094">
    <property type="entry name" value="PTS_EIIA_TYPE_2"/>
    <property type="match status" value="1"/>
</dbReference>
<dbReference type="Proteomes" id="UP000000517">
    <property type="component" value="Chromosome"/>
</dbReference>
<dbReference type="Gene3D" id="3.40.930.10">
    <property type="entry name" value="Mannitol-specific EII, Chain A"/>
    <property type="match status" value="1"/>
</dbReference>
<gene>
    <name evidence="2" type="ordered locus">FSU_0100</name>
</gene>
<dbReference type="AlphaFoldDB" id="D9S4G6"/>
<accession>D9S4G6</accession>
<evidence type="ECO:0000313" key="2">
    <source>
        <dbReference type="EMBL" id="ADL25624.1"/>
    </source>
</evidence>
<dbReference type="HOGENOM" id="CLU_1783977_0_0_0"/>